<dbReference type="InterPro" id="IPR017911">
    <property type="entry name" value="MacB-like_ATP-bd"/>
</dbReference>
<dbReference type="Gene3D" id="3.40.50.300">
    <property type="entry name" value="P-loop containing nucleotide triphosphate hydrolases"/>
    <property type="match status" value="1"/>
</dbReference>
<dbReference type="RefSeq" id="WP_406770382.1">
    <property type="nucleotide sequence ID" value="NZ_JBJHZZ010000011.1"/>
</dbReference>
<keyword evidence="1" id="KW-0813">Transport</keyword>
<dbReference type="InterPro" id="IPR017871">
    <property type="entry name" value="ABC_transporter-like_CS"/>
</dbReference>
<dbReference type="InterPro" id="IPR015854">
    <property type="entry name" value="ABC_transpr_LolD-like"/>
</dbReference>
<evidence type="ECO:0000259" key="4">
    <source>
        <dbReference type="PROSITE" id="PS50893"/>
    </source>
</evidence>
<dbReference type="InterPro" id="IPR003593">
    <property type="entry name" value="AAA+_ATPase"/>
</dbReference>
<evidence type="ECO:0000313" key="5">
    <source>
        <dbReference type="EMBL" id="MFL0247950.1"/>
    </source>
</evidence>
<keyword evidence="2" id="KW-0547">Nucleotide-binding</keyword>
<evidence type="ECO:0000256" key="2">
    <source>
        <dbReference type="ARBA" id="ARBA00022741"/>
    </source>
</evidence>
<keyword evidence="6" id="KW-1185">Reference proteome</keyword>
<name>A0ABW8T7M7_9CLOT</name>
<dbReference type="EMBL" id="JBJHZZ010000011">
    <property type="protein sequence ID" value="MFL0247950.1"/>
    <property type="molecule type" value="Genomic_DNA"/>
</dbReference>
<gene>
    <name evidence="5" type="ORF">ACJDUG_13330</name>
</gene>
<organism evidence="5 6">
    <name type="scientific">Candidatus Clostridium stratigraminis</name>
    <dbReference type="NCBI Taxonomy" id="3381661"/>
    <lineage>
        <taxon>Bacteria</taxon>
        <taxon>Bacillati</taxon>
        <taxon>Bacillota</taxon>
        <taxon>Clostridia</taxon>
        <taxon>Eubacteriales</taxon>
        <taxon>Clostridiaceae</taxon>
        <taxon>Clostridium</taxon>
    </lineage>
</organism>
<dbReference type="PANTHER" id="PTHR24220">
    <property type="entry name" value="IMPORT ATP-BINDING PROTEIN"/>
    <property type="match status" value="1"/>
</dbReference>
<dbReference type="SMART" id="SM00382">
    <property type="entry name" value="AAA"/>
    <property type="match status" value="1"/>
</dbReference>
<protein>
    <submittedName>
        <fullName evidence="5">ABC transporter ATP-binding protein</fullName>
    </submittedName>
</protein>
<dbReference type="Proteomes" id="UP001623591">
    <property type="component" value="Unassembled WGS sequence"/>
</dbReference>
<proteinExistence type="predicted"/>
<comment type="caution">
    <text evidence="5">The sequence shown here is derived from an EMBL/GenBank/DDBJ whole genome shotgun (WGS) entry which is preliminary data.</text>
</comment>
<evidence type="ECO:0000256" key="1">
    <source>
        <dbReference type="ARBA" id="ARBA00022448"/>
    </source>
</evidence>
<reference evidence="5 6" key="1">
    <citation type="submission" date="2024-11" db="EMBL/GenBank/DDBJ databases">
        <authorList>
            <person name="Heng Y.C."/>
            <person name="Lim A.C.H."/>
            <person name="Lee J.K.Y."/>
            <person name="Kittelmann S."/>
        </authorList>
    </citation>
    <scope>NUCLEOTIDE SEQUENCE [LARGE SCALE GENOMIC DNA]</scope>
    <source>
        <strain evidence="5 6">WILCCON 0185</strain>
    </source>
</reference>
<sequence length="225" mass="25259">MNPIIKTHEVCRNFKVGNETIHAVKNISLEIAKGSLTILRGRSGSGKTTLINLLGLIDNPNSGEISIFDKETVSLKEEERNLTRQSLFGFVFQTGALIPNMTVYENVELILRLNGISKKERKIRVERCIDYVGLSKKFNHYPEELSGGELQRIGIARAIVHKPKIILADEPTSALDFHTGLKMIKIFKEIIEKEDITIILTTHDPKLIPAADIVYDLKDGELVNE</sequence>
<keyword evidence="3 5" id="KW-0067">ATP-binding</keyword>
<dbReference type="PROSITE" id="PS50893">
    <property type="entry name" value="ABC_TRANSPORTER_2"/>
    <property type="match status" value="1"/>
</dbReference>
<dbReference type="SUPFAM" id="SSF52540">
    <property type="entry name" value="P-loop containing nucleoside triphosphate hydrolases"/>
    <property type="match status" value="1"/>
</dbReference>
<feature type="domain" description="ABC transporter" evidence="4">
    <location>
        <begin position="5"/>
        <end position="225"/>
    </location>
</feature>
<dbReference type="PROSITE" id="PS00211">
    <property type="entry name" value="ABC_TRANSPORTER_1"/>
    <property type="match status" value="1"/>
</dbReference>
<dbReference type="InterPro" id="IPR003439">
    <property type="entry name" value="ABC_transporter-like_ATP-bd"/>
</dbReference>
<dbReference type="InterPro" id="IPR027417">
    <property type="entry name" value="P-loop_NTPase"/>
</dbReference>
<dbReference type="GO" id="GO:0005524">
    <property type="term" value="F:ATP binding"/>
    <property type="evidence" value="ECO:0007669"/>
    <property type="project" value="UniProtKB-KW"/>
</dbReference>
<evidence type="ECO:0000256" key="3">
    <source>
        <dbReference type="ARBA" id="ARBA00022840"/>
    </source>
</evidence>
<evidence type="ECO:0000313" key="6">
    <source>
        <dbReference type="Proteomes" id="UP001623591"/>
    </source>
</evidence>
<dbReference type="CDD" id="cd03255">
    <property type="entry name" value="ABC_MJ0796_LolCDE_FtsE"/>
    <property type="match status" value="1"/>
</dbReference>
<dbReference type="Pfam" id="PF00005">
    <property type="entry name" value="ABC_tran"/>
    <property type="match status" value="1"/>
</dbReference>
<accession>A0ABW8T7M7</accession>